<dbReference type="AlphaFoldDB" id="A0A0F9MAW6"/>
<gene>
    <name evidence="1" type="ORF">LCGC14_1406830</name>
</gene>
<proteinExistence type="predicted"/>
<protein>
    <submittedName>
        <fullName evidence="1">Uncharacterized protein</fullName>
    </submittedName>
</protein>
<comment type="caution">
    <text evidence="1">The sequence shown here is derived from an EMBL/GenBank/DDBJ whole genome shotgun (WGS) entry which is preliminary data.</text>
</comment>
<reference evidence="1" key="1">
    <citation type="journal article" date="2015" name="Nature">
        <title>Complex archaea that bridge the gap between prokaryotes and eukaryotes.</title>
        <authorList>
            <person name="Spang A."/>
            <person name="Saw J.H."/>
            <person name="Jorgensen S.L."/>
            <person name="Zaremba-Niedzwiedzka K."/>
            <person name="Martijn J."/>
            <person name="Lind A.E."/>
            <person name="van Eijk R."/>
            <person name="Schleper C."/>
            <person name="Guy L."/>
            <person name="Ettema T.J."/>
        </authorList>
    </citation>
    <scope>NUCLEOTIDE SEQUENCE</scope>
</reference>
<organism evidence="1">
    <name type="scientific">marine sediment metagenome</name>
    <dbReference type="NCBI Taxonomy" id="412755"/>
    <lineage>
        <taxon>unclassified sequences</taxon>
        <taxon>metagenomes</taxon>
        <taxon>ecological metagenomes</taxon>
    </lineage>
</organism>
<name>A0A0F9MAW6_9ZZZZ</name>
<dbReference type="EMBL" id="LAZR01009245">
    <property type="protein sequence ID" value="KKM73795.1"/>
    <property type="molecule type" value="Genomic_DNA"/>
</dbReference>
<accession>A0A0F9MAW6</accession>
<evidence type="ECO:0000313" key="1">
    <source>
        <dbReference type="EMBL" id="KKM73795.1"/>
    </source>
</evidence>
<sequence length="265" mass="30435">MSKTTPKVKFGGDYHTAQIYSLGYEFAFMSQKTKQSAFEQATPFVYCKDFLHDAIWAFLNKTSVSIWSFEYNYKKNLPLLMDRTVLCFRNTQFKGKKEADFHAMMGSCLEFLHLAEEQMGFNNLTEIYQVENKDGPCWLLIGDAGWQLAPTMISLYTLFIRLGCFHKEGKSLETTLKCAEKGSIKIGDDRNYAGNNDCKYVKQGRKGINIILEHGLDVFHPDLADNYPESLKGNGLHDNYGIVNFTAQKPKKCVPYWYRAEIWGK</sequence>